<comment type="caution">
    <text evidence="8">The sequence shown here is derived from an EMBL/GenBank/DDBJ whole genome shotgun (WGS) entry which is preliminary data.</text>
</comment>
<comment type="subcellular location">
    <subcellularLocation>
        <location evidence="2">Cytoplasm</location>
    </subcellularLocation>
    <subcellularLocation>
        <location evidence="1">Endomembrane system</location>
    </subcellularLocation>
</comment>
<gene>
    <name evidence="8" type="ORF">J437_LFUL012081</name>
</gene>
<dbReference type="GO" id="GO:0005737">
    <property type="term" value="C:cytoplasm"/>
    <property type="evidence" value="ECO:0007669"/>
    <property type="project" value="UniProtKB-SubCell"/>
</dbReference>
<accession>A0A8K0KBD6</accession>
<reference evidence="8" key="1">
    <citation type="submission" date="2013-04" db="EMBL/GenBank/DDBJ databases">
        <authorList>
            <person name="Qu J."/>
            <person name="Murali S.C."/>
            <person name="Bandaranaike D."/>
            <person name="Bellair M."/>
            <person name="Blankenburg K."/>
            <person name="Chao H."/>
            <person name="Dinh H."/>
            <person name="Doddapaneni H."/>
            <person name="Downs B."/>
            <person name="Dugan-Rocha S."/>
            <person name="Elkadiri S."/>
            <person name="Gnanaolivu R.D."/>
            <person name="Hernandez B."/>
            <person name="Javaid M."/>
            <person name="Jayaseelan J.C."/>
            <person name="Lee S."/>
            <person name="Li M."/>
            <person name="Ming W."/>
            <person name="Munidasa M."/>
            <person name="Muniz J."/>
            <person name="Nguyen L."/>
            <person name="Ongeri F."/>
            <person name="Osuji N."/>
            <person name="Pu L.-L."/>
            <person name="Puazo M."/>
            <person name="Qu C."/>
            <person name="Quiroz J."/>
            <person name="Raj R."/>
            <person name="Weissenberger G."/>
            <person name="Xin Y."/>
            <person name="Zou X."/>
            <person name="Han Y."/>
            <person name="Richards S."/>
            <person name="Worley K."/>
            <person name="Muzny D."/>
            <person name="Gibbs R."/>
        </authorList>
    </citation>
    <scope>NUCLEOTIDE SEQUENCE</scope>
    <source>
        <strain evidence="8">Sampled in the wild</strain>
    </source>
</reference>
<evidence type="ECO:0000313" key="8">
    <source>
        <dbReference type="EMBL" id="KAG8231805.1"/>
    </source>
</evidence>
<dbReference type="PANTHER" id="PTHR46735:SF3">
    <property type="entry name" value="CALPAIN SMALL SUBUNIT 1-RELATED"/>
    <property type="match status" value="1"/>
</dbReference>
<dbReference type="AlphaFoldDB" id="A0A8K0KBD6"/>
<evidence type="ECO:0000256" key="2">
    <source>
        <dbReference type="ARBA" id="ARBA00004496"/>
    </source>
</evidence>
<protein>
    <submittedName>
        <fullName evidence="8">Uncharacterized protein</fullName>
    </submittedName>
</protein>
<keyword evidence="3" id="KW-0963">Cytoplasm</keyword>
<dbReference type="GO" id="GO:0012505">
    <property type="term" value="C:endomembrane system"/>
    <property type="evidence" value="ECO:0007669"/>
    <property type="project" value="UniProtKB-SubCell"/>
</dbReference>
<reference evidence="8" key="2">
    <citation type="submission" date="2017-10" db="EMBL/GenBank/DDBJ databases">
        <title>Ladona fulva Genome sequencing and assembly.</title>
        <authorList>
            <person name="Murali S."/>
            <person name="Richards S."/>
            <person name="Bandaranaike D."/>
            <person name="Bellair M."/>
            <person name="Blankenburg K."/>
            <person name="Chao H."/>
            <person name="Dinh H."/>
            <person name="Doddapaneni H."/>
            <person name="Dugan-Rocha S."/>
            <person name="Elkadiri S."/>
            <person name="Gnanaolivu R."/>
            <person name="Hernandez B."/>
            <person name="Skinner E."/>
            <person name="Javaid M."/>
            <person name="Lee S."/>
            <person name="Li M."/>
            <person name="Ming W."/>
            <person name="Munidasa M."/>
            <person name="Muniz J."/>
            <person name="Nguyen L."/>
            <person name="Hughes D."/>
            <person name="Osuji N."/>
            <person name="Pu L.-L."/>
            <person name="Puazo M."/>
            <person name="Qu C."/>
            <person name="Quiroz J."/>
            <person name="Raj R."/>
            <person name="Weissenberger G."/>
            <person name="Xin Y."/>
            <person name="Zou X."/>
            <person name="Han Y."/>
            <person name="Worley K."/>
            <person name="Muzny D."/>
            <person name="Gibbs R."/>
        </authorList>
    </citation>
    <scope>NUCLEOTIDE SEQUENCE</scope>
    <source>
        <strain evidence="8">Sampled in the wild</strain>
    </source>
</reference>
<keyword evidence="5" id="KW-0677">Repeat</keyword>
<keyword evidence="9" id="KW-1185">Reference proteome</keyword>
<proteinExistence type="predicted"/>
<evidence type="ECO:0000313" key="9">
    <source>
        <dbReference type="Proteomes" id="UP000792457"/>
    </source>
</evidence>
<keyword evidence="4" id="KW-0479">Metal-binding</keyword>
<evidence type="ECO:0000256" key="7">
    <source>
        <dbReference type="ARBA" id="ARBA00023136"/>
    </source>
</evidence>
<organism evidence="8 9">
    <name type="scientific">Ladona fulva</name>
    <name type="common">Scarce chaser dragonfly</name>
    <name type="synonym">Libellula fulva</name>
    <dbReference type="NCBI Taxonomy" id="123851"/>
    <lineage>
        <taxon>Eukaryota</taxon>
        <taxon>Metazoa</taxon>
        <taxon>Ecdysozoa</taxon>
        <taxon>Arthropoda</taxon>
        <taxon>Hexapoda</taxon>
        <taxon>Insecta</taxon>
        <taxon>Pterygota</taxon>
        <taxon>Palaeoptera</taxon>
        <taxon>Odonata</taxon>
        <taxon>Epiprocta</taxon>
        <taxon>Anisoptera</taxon>
        <taxon>Libelluloidea</taxon>
        <taxon>Libellulidae</taxon>
        <taxon>Ladona</taxon>
    </lineage>
</organism>
<evidence type="ECO:0000256" key="3">
    <source>
        <dbReference type="ARBA" id="ARBA00022490"/>
    </source>
</evidence>
<dbReference type="Gene3D" id="1.10.238.10">
    <property type="entry name" value="EF-hand"/>
    <property type="match status" value="1"/>
</dbReference>
<sequence>MSAFELRQALNSAGYRLNNHILNILVHRYARRDGKVSFDDFMMCAVRLKGMIDTFKERDPDNTNSATFTLEEWVEKTVYS</sequence>
<dbReference type="OrthoDB" id="424753at2759"/>
<dbReference type="PANTHER" id="PTHR46735">
    <property type="entry name" value="CALPAIN, SMALL SUBUNIT 1 A-RELATED"/>
    <property type="match status" value="1"/>
</dbReference>
<dbReference type="EMBL" id="KZ308575">
    <property type="protein sequence ID" value="KAG8231805.1"/>
    <property type="molecule type" value="Genomic_DNA"/>
</dbReference>
<dbReference type="InterPro" id="IPR011992">
    <property type="entry name" value="EF-hand-dom_pair"/>
</dbReference>
<evidence type="ECO:0000256" key="5">
    <source>
        <dbReference type="ARBA" id="ARBA00022737"/>
    </source>
</evidence>
<evidence type="ECO:0000256" key="1">
    <source>
        <dbReference type="ARBA" id="ARBA00004308"/>
    </source>
</evidence>
<dbReference type="GO" id="GO:0046872">
    <property type="term" value="F:metal ion binding"/>
    <property type="evidence" value="ECO:0007669"/>
    <property type="project" value="UniProtKB-KW"/>
</dbReference>
<evidence type="ECO:0000256" key="6">
    <source>
        <dbReference type="ARBA" id="ARBA00022837"/>
    </source>
</evidence>
<dbReference type="Proteomes" id="UP000792457">
    <property type="component" value="Unassembled WGS sequence"/>
</dbReference>
<name>A0A8K0KBD6_LADFU</name>
<keyword evidence="7" id="KW-0472">Membrane</keyword>
<evidence type="ECO:0000256" key="4">
    <source>
        <dbReference type="ARBA" id="ARBA00022723"/>
    </source>
</evidence>
<dbReference type="SUPFAM" id="SSF47473">
    <property type="entry name" value="EF-hand"/>
    <property type="match status" value="1"/>
</dbReference>
<keyword evidence="6" id="KW-0106">Calcium</keyword>